<reference evidence="4" key="1">
    <citation type="submission" date="2018-11" db="EMBL/GenBank/DDBJ databases">
        <authorList>
            <consortium name="Pathogen Informatics"/>
        </authorList>
    </citation>
    <scope>NUCLEOTIDE SEQUENCE</scope>
</reference>
<evidence type="ECO:0000313" key="5">
    <source>
        <dbReference type="Proteomes" id="UP000784294"/>
    </source>
</evidence>
<dbReference type="OrthoDB" id="205623at2759"/>
<keyword evidence="5" id="KW-1185">Reference proteome</keyword>
<dbReference type="GO" id="GO:0008146">
    <property type="term" value="F:sulfotransferase activity"/>
    <property type="evidence" value="ECO:0007669"/>
    <property type="project" value="InterPro"/>
</dbReference>
<evidence type="ECO:0000313" key="4">
    <source>
        <dbReference type="EMBL" id="VEL27201.1"/>
    </source>
</evidence>
<evidence type="ECO:0000259" key="3">
    <source>
        <dbReference type="Pfam" id="PF00685"/>
    </source>
</evidence>
<feature type="domain" description="Sulfotransferase" evidence="3">
    <location>
        <begin position="66"/>
        <end position="144"/>
    </location>
</feature>
<evidence type="ECO:0000256" key="2">
    <source>
        <dbReference type="ARBA" id="ARBA00022679"/>
    </source>
</evidence>
<dbReference type="Pfam" id="PF00685">
    <property type="entry name" value="Sulfotransfer_1"/>
    <property type="match status" value="1"/>
</dbReference>
<organism evidence="4 5">
    <name type="scientific">Protopolystoma xenopodis</name>
    <dbReference type="NCBI Taxonomy" id="117903"/>
    <lineage>
        <taxon>Eukaryota</taxon>
        <taxon>Metazoa</taxon>
        <taxon>Spiralia</taxon>
        <taxon>Lophotrochozoa</taxon>
        <taxon>Platyhelminthes</taxon>
        <taxon>Monogenea</taxon>
        <taxon>Polyopisthocotylea</taxon>
        <taxon>Polystomatidea</taxon>
        <taxon>Polystomatidae</taxon>
        <taxon>Protopolystoma</taxon>
    </lineage>
</organism>
<dbReference type="InterPro" id="IPR000863">
    <property type="entry name" value="Sulfotransferase_dom"/>
</dbReference>
<proteinExistence type="inferred from homology"/>
<protein>
    <recommendedName>
        <fullName evidence="3">Sulfotransferase domain-containing protein</fullName>
    </recommendedName>
</protein>
<dbReference type="Gene3D" id="3.40.50.300">
    <property type="entry name" value="P-loop containing nucleotide triphosphate hydrolases"/>
    <property type="match status" value="1"/>
</dbReference>
<dbReference type="AlphaFoldDB" id="A0A3S5A463"/>
<gene>
    <name evidence="4" type="ORF">PXEA_LOCUS20641</name>
</gene>
<dbReference type="EMBL" id="CAAALY010085601">
    <property type="protein sequence ID" value="VEL27201.1"/>
    <property type="molecule type" value="Genomic_DNA"/>
</dbReference>
<dbReference type="PANTHER" id="PTHR11783">
    <property type="entry name" value="SULFOTRANSFERASE SULT"/>
    <property type="match status" value="1"/>
</dbReference>
<dbReference type="Proteomes" id="UP000784294">
    <property type="component" value="Unassembled WGS sequence"/>
</dbReference>
<dbReference type="InterPro" id="IPR027417">
    <property type="entry name" value="P-loop_NTPase"/>
</dbReference>
<evidence type="ECO:0000256" key="1">
    <source>
        <dbReference type="ARBA" id="ARBA00005771"/>
    </source>
</evidence>
<accession>A0A3S5A463</accession>
<keyword evidence="2" id="KW-0808">Transferase</keyword>
<comment type="caution">
    <text evidence="4">The sequence shown here is derived from an EMBL/GenBank/DDBJ whole genome shotgun (WGS) entry which is preliminary data.</text>
</comment>
<dbReference type="SUPFAM" id="SSF52540">
    <property type="entry name" value="P-loop containing nucleoside triphosphate hydrolases"/>
    <property type="match status" value="1"/>
</dbReference>
<name>A0A3S5A463_9PLAT</name>
<comment type="similarity">
    <text evidence="1">Belongs to the sulfotransferase 1 family.</text>
</comment>
<sequence length="199" mass="22056">MKLCPVPRPTSNNIVKQPDNLIIKAVSSISGDAEAIDAGFRHYLLPIELAKGAAQARNYLAATLSPTDVILASYPKSGTTWISELVFLLVTRLNWSAALRDNLEARVPYLEYIWPGPKEIACRPSPRLIKTHLPFYELPEEVSKVPNILCLSYLLLSNQRTISIAKSIYLSIGLFISSDVDVSLGSSKLFLYTRKSAFC</sequence>